<reference evidence="1 2" key="1">
    <citation type="submission" date="2023-07" db="EMBL/GenBank/DDBJ databases">
        <title>Comparative genomics of wheat-associated soil bacteria to identify genetic determinants of phenazine resistance.</title>
        <authorList>
            <person name="Mouncey N."/>
        </authorList>
    </citation>
    <scope>NUCLEOTIDE SEQUENCE [LARGE SCALE GENOMIC DNA]</scope>
    <source>
        <strain evidence="1 2">V2I4</strain>
    </source>
</reference>
<dbReference type="Proteomes" id="UP001230328">
    <property type="component" value="Unassembled WGS sequence"/>
</dbReference>
<gene>
    <name evidence="1" type="ORF">QF035_011250</name>
</gene>
<dbReference type="EMBL" id="JAUSZI010000003">
    <property type="protein sequence ID" value="MDQ1033581.1"/>
    <property type="molecule type" value="Genomic_DNA"/>
</dbReference>
<keyword evidence="2" id="KW-1185">Reference proteome</keyword>
<proteinExistence type="predicted"/>
<sequence>MRLVNSETGAEIAQGALLHMASGPSAGQAWRFERLMPHPDGHRVHVTRTHPRMGRVHREFHPRIFGAQVEIDVRWYREVGHAAHHAWAKGSDYLLAGLFALVPLALFEHFHWAGKIAEVLTLGGH</sequence>
<name>A0ABU0TF17_9ACTN</name>
<comment type="caution">
    <text evidence="1">The sequence shown here is derived from an EMBL/GenBank/DDBJ whole genome shotgun (WGS) entry which is preliminary data.</text>
</comment>
<protein>
    <submittedName>
        <fullName evidence="1">Uncharacterized protein</fullName>
    </submittedName>
</protein>
<organism evidence="1 2">
    <name type="scientific">Streptomyces umbrinus</name>
    <dbReference type="NCBI Taxonomy" id="67370"/>
    <lineage>
        <taxon>Bacteria</taxon>
        <taxon>Bacillati</taxon>
        <taxon>Actinomycetota</taxon>
        <taxon>Actinomycetes</taxon>
        <taxon>Kitasatosporales</taxon>
        <taxon>Streptomycetaceae</taxon>
        <taxon>Streptomyces</taxon>
        <taxon>Streptomyces phaeochromogenes group</taxon>
    </lineage>
</organism>
<dbReference type="RefSeq" id="WP_143644033.1">
    <property type="nucleotide sequence ID" value="NZ_JAUSZI010000003.1"/>
</dbReference>
<evidence type="ECO:0000313" key="2">
    <source>
        <dbReference type="Proteomes" id="UP001230328"/>
    </source>
</evidence>
<evidence type="ECO:0000313" key="1">
    <source>
        <dbReference type="EMBL" id="MDQ1033581.1"/>
    </source>
</evidence>
<accession>A0ABU0TF17</accession>